<keyword evidence="2" id="KW-1185">Reference proteome</keyword>
<comment type="caution">
    <text evidence="1">The sequence shown here is derived from an EMBL/GenBank/DDBJ whole genome shotgun (WGS) entry which is preliminary data.</text>
</comment>
<organism evidence="1 2">
    <name type="scientific">Ixodes persulcatus</name>
    <name type="common">Taiga tick</name>
    <dbReference type="NCBI Taxonomy" id="34615"/>
    <lineage>
        <taxon>Eukaryota</taxon>
        <taxon>Metazoa</taxon>
        <taxon>Ecdysozoa</taxon>
        <taxon>Arthropoda</taxon>
        <taxon>Chelicerata</taxon>
        <taxon>Arachnida</taxon>
        <taxon>Acari</taxon>
        <taxon>Parasitiformes</taxon>
        <taxon>Ixodida</taxon>
        <taxon>Ixodoidea</taxon>
        <taxon>Ixodidae</taxon>
        <taxon>Ixodinae</taxon>
        <taxon>Ixodes</taxon>
    </lineage>
</organism>
<sequence length="166" mass="18419">AAKSVSTCTRNVQIEQCPEREKTYLRTVEDGFRQSLDSLCDEQLPASAEVWNKCLNQEALKNCKSKIPDPQKFDIEDPHSHLCRVKEETLKCELASGTNCSASADVAKKALYVIRMTKIDIYRCSRPKLDGYGGSGFSTTPAVLVTLSALCVALLPMRQTLVLDFN</sequence>
<name>A0AC60QJP1_IXOPE</name>
<protein>
    <submittedName>
        <fullName evidence="1">Uncharacterized protein</fullName>
    </submittedName>
</protein>
<reference evidence="1 2" key="1">
    <citation type="journal article" date="2020" name="Cell">
        <title>Large-Scale Comparative Analyses of Tick Genomes Elucidate Their Genetic Diversity and Vector Capacities.</title>
        <authorList>
            <consortium name="Tick Genome and Microbiome Consortium (TIGMIC)"/>
            <person name="Jia N."/>
            <person name="Wang J."/>
            <person name="Shi W."/>
            <person name="Du L."/>
            <person name="Sun Y."/>
            <person name="Zhan W."/>
            <person name="Jiang J.F."/>
            <person name="Wang Q."/>
            <person name="Zhang B."/>
            <person name="Ji P."/>
            <person name="Bell-Sakyi L."/>
            <person name="Cui X.M."/>
            <person name="Yuan T.T."/>
            <person name="Jiang B.G."/>
            <person name="Yang W.F."/>
            <person name="Lam T.T."/>
            <person name="Chang Q.C."/>
            <person name="Ding S.J."/>
            <person name="Wang X.J."/>
            <person name="Zhu J.G."/>
            <person name="Ruan X.D."/>
            <person name="Zhao L."/>
            <person name="Wei J.T."/>
            <person name="Ye R.Z."/>
            <person name="Que T.C."/>
            <person name="Du C.H."/>
            <person name="Zhou Y.H."/>
            <person name="Cheng J.X."/>
            <person name="Dai P.F."/>
            <person name="Guo W.B."/>
            <person name="Han X.H."/>
            <person name="Huang E.J."/>
            <person name="Li L.F."/>
            <person name="Wei W."/>
            <person name="Gao Y.C."/>
            <person name="Liu J.Z."/>
            <person name="Shao H.Z."/>
            <person name="Wang X."/>
            <person name="Wang C.C."/>
            <person name="Yang T.C."/>
            <person name="Huo Q.B."/>
            <person name="Li W."/>
            <person name="Chen H.Y."/>
            <person name="Chen S.E."/>
            <person name="Zhou L.G."/>
            <person name="Ni X.B."/>
            <person name="Tian J.H."/>
            <person name="Sheng Y."/>
            <person name="Liu T."/>
            <person name="Pan Y.S."/>
            <person name="Xia L.Y."/>
            <person name="Li J."/>
            <person name="Zhao F."/>
            <person name="Cao W.C."/>
        </authorList>
    </citation>
    <scope>NUCLEOTIDE SEQUENCE [LARGE SCALE GENOMIC DNA]</scope>
    <source>
        <strain evidence="1">Iper-2018</strain>
    </source>
</reference>
<dbReference type="Proteomes" id="UP000805193">
    <property type="component" value="Unassembled WGS sequence"/>
</dbReference>
<dbReference type="EMBL" id="JABSTQ010008250">
    <property type="protein sequence ID" value="KAG0434720.1"/>
    <property type="molecule type" value="Genomic_DNA"/>
</dbReference>
<gene>
    <name evidence="1" type="ORF">HPB47_018923</name>
</gene>
<feature type="non-terminal residue" evidence="1">
    <location>
        <position position="1"/>
    </location>
</feature>
<evidence type="ECO:0000313" key="2">
    <source>
        <dbReference type="Proteomes" id="UP000805193"/>
    </source>
</evidence>
<proteinExistence type="predicted"/>
<evidence type="ECO:0000313" key="1">
    <source>
        <dbReference type="EMBL" id="KAG0434720.1"/>
    </source>
</evidence>
<accession>A0AC60QJP1</accession>